<feature type="domain" description="Helicase Sen1 N-terminal" evidence="1">
    <location>
        <begin position="92"/>
        <end position="336"/>
    </location>
</feature>
<keyword evidence="3" id="KW-1185">Reference proteome</keyword>
<dbReference type="EMBL" id="JAAIUW010000009">
    <property type="protein sequence ID" value="KAF7814640.1"/>
    <property type="molecule type" value="Genomic_DNA"/>
</dbReference>
<reference evidence="2" key="1">
    <citation type="submission" date="2020-09" db="EMBL/GenBank/DDBJ databases">
        <title>Genome-Enabled Discovery of Anthraquinone Biosynthesis in Senna tora.</title>
        <authorList>
            <person name="Kang S.-H."/>
            <person name="Pandey R.P."/>
            <person name="Lee C.-M."/>
            <person name="Sim J.-S."/>
            <person name="Jeong J.-T."/>
            <person name="Choi B.-S."/>
            <person name="Jung M."/>
            <person name="Ginzburg D."/>
            <person name="Zhao K."/>
            <person name="Won S.Y."/>
            <person name="Oh T.-J."/>
            <person name="Yu Y."/>
            <person name="Kim N.-H."/>
            <person name="Lee O.R."/>
            <person name="Lee T.-H."/>
            <person name="Bashyal P."/>
            <person name="Kim T.-S."/>
            <person name="Lee W.-H."/>
            <person name="Kawkins C."/>
            <person name="Kim C.-K."/>
            <person name="Kim J.S."/>
            <person name="Ahn B.O."/>
            <person name="Rhee S.Y."/>
            <person name="Sohng J.K."/>
        </authorList>
    </citation>
    <scope>NUCLEOTIDE SEQUENCE</scope>
    <source>
        <tissue evidence="2">Leaf</tissue>
    </source>
</reference>
<organism evidence="2 3">
    <name type="scientific">Senna tora</name>
    <dbReference type="NCBI Taxonomy" id="362788"/>
    <lineage>
        <taxon>Eukaryota</taxon>
        <taxon>Viridiplantae</taxon>
        <taxon>Streptophyta</taxon>
        <taxon>Embryophyta</taxon>
        <taxon>Tracheophyta</taxon>
        <taxon>Spermatophyta</taxon>
        <taxon>Magnoliopsida</taxon>
        <taxon>eudicotyledons</taxon>
        <taxon>Gunneridae</taxon>
        <taxon>Pentapetalae</taxon>
        <taxon>rosids</taxon>
        <taxon>fabids</taxon>
        <taxon>Fabales</taxon>
        <taxon>Fabaceae</taxon>
        <taxon>Caesalpinioideae</taxon>
        <taxon>Cassia clade</taxon>
        <taxon>Senna</taxon>
    </lineage>
</organism>
<comment type="caution">
    <text evidence="2">The sequence shown here is derived from an EMBL/GenBank/DDBJ whole genome shotgun (WGS) entry which is preliminary data.</text>
</comment>
<accession>A0A834W8Y8</accession>
<evidence type="ECO:0000313" key="2">
    <source>
        <dbReference type="EMBL" id="KAF7814640.1"/>
    </source>
</evidence>
<dbReference type="InterPro" id="IPR024481">
    <property type="entry name" value="Helicase_Sen1_N"/>
</dbReference>
<evidence type="ECO:0000313" key="3">
    <source>
        <dbReference type="Proteomes" id="UP000634136"/>
    </source>
</evidence>
<protein>
    <recommendedName>
        <fullName evidence="1">Helicase Sen1 N-terminal domain-containing protein</fullName>
    </recommendedName>
</protein>
<evidence type="ECO:0000259" key="1">
    <source>
        <dbReference type="Pfam" id="PF12726"/>
    </source>
</evidence>
<dbReference type="AlphaFoldDB" id="A0A834W8Y8"/>
<sequence>MAKKLVTRRELLDRWRGIEEEENDDEDNIDPFKRRRLHQQKELWFADAYNFLICLPIESHIWCGFWDVMGPLLETFYNYFKDEREDSPLRCLWKRISNEMRHCLQCVSQHHHAQDMYNMEYESSTIGPLLDVLQKLDHERVTLHLKDINARIAGEEYDTARDNAEVVNALYEVLMFPILLDYQPLFTEFELFVEAIDNKHELALSGQQQFPGVYALLFCKRSVRSVGYRLAGSMGRLRRATDLEPLQPLLKKFISSIETEALPSALETSTPRPQPDRVSLWVGIKSLLGFLDPPAFEEGILERYPFFLDIVLNHISSDSVEFSHAVTCLRLLFEMLDITSYCAPRIPDESTLPSF</sequence>
<dbReference type="Pfam" id="PF12726">
    <property type="entry name" value="SEN1_N"/>
    <property type="match status" value="1"/>
</dbReference>
<proteinExistence type="predicted"/>
<dbReference type="OrthoDB" id="6513042at2759"/>
<dbReference type="Proteomes" id="UP000634136">
    <property type="component" value="Unassembled WGS sequence"/>
</dbReference>
<name>A0A834W8Y8_9FABA</name>
<gene>
    <name evidence="2" type="ORF">G2W53_028609</name>
</gene>